<evidence type="ECO:0000256" key="5">
    <source>
        <dbReference type="ARBA" id="ARBA00022448"/>
    </source>
</evidence>
<accession>A0A395WAJ5</accession>
<comment type="function">
    <text evidence="1">Multidrug efflux pump.</text>
</comment>
<feature type="transmembrane region" description="Helical" evidence="13">
    <location>
        <begin position="203"/>
        <end position="226"/>
    </location>
</feature>
<feature type="transmembrane region" description="Helical" evidence="13">
    <location>
        <begin position="247"/>
        <end position="268"/>
    </location>
</feature>
<keyword evidence="11 13" id="KW-0472">Membrane</keyword>
<protein>
    <recommendedName>
        <fullName evidence="4">Probable multidrug resistance protein NorM</fullName>
    </recommendedName>
    <alternativeName>
        <fullName evidence="12">Multidrug-efflux transporter</fullName>
    </alternativeName>
</protein>
<feature type="transmembrane region" description="Helical" evidence="13">
    <location>
        <begin position="144"/>
        <end position="164"/>
    </location>
</feature>
<dbReference type="PANTHER" id="PTHR43298">
    <property type="entry name" value="MULTIDRUG RESISTANCE PROTEIN NORM-RELATED"/>
    <property type="match status" value="1"/>
</dbReference>
<proteinExistence type="inferred from homology"/>
<keyword evidence="7" id="KW-1003">Cell membrane</keyword>
<sequence>MIYCFCLTGECFMQVKDMTKGNELKLIILFSLPLMLGNIFQQLYTVCDTIIVSRHLGVKALAAIGCCDWLTWMGIAVVTGLAQGFSIPVSHAFGTHDKSNVQKCISALVVNAIISTVVLLAIIYPLLPRILVLLKTPADIMDRALAYTHVIYIGLFATMFYNALASILRAFGNSKTPLHAMIIASICNVGLDVLFVMGLEWGIIGAGVATVIAQILAGCFCLYHVLKLKEYMPNSICRDLSYYMNQFRLGIPMALQNVLIAIGGMVLTSAVNRYGTYFLAGFTAMNKLYGVLEISAVSYGYAMVTYTGQNYGAKRYDRIKSGVKKVVLLSLATSILISIILWFFGPLFLSCFISNTSQGAKEAMTYGLTFLRCLTIFLPILYMLHAYRSTIQGLSNAFIPMVSGLFELLMRISGALVLPIFFGKSGLYPVEVLAWVGAVVILIPSYYHMERNFQNVSENS</sequence>
<keyword evidence="9 13" id="KW-1133">Transmembrane helix</keyword>
<dbReference type="InterPro" id="IPR048279">
    <property type="entry name" value="MdtK-like"/>
</dbReference>
<evidence type="ECO:0000256" key="10">
    <source>
        <dbReference type="ARBA" id="ARBA00023065"/>
    </source>
</evidence>
<dbReference type="PANTHER" id="PTHR43298:SF2">
    <property type="entry name" value="FMN_FAD EXPORTER YEEO-RELATED"/>
    <property type="match status" value="1"/>
</dbReference>
<evidence type="ECO:0000313" key="15">
    <source>
        <dbReference type="Proteomes" id="UP000265489"/>
    </source>
</evidence>
<evidence type="ECO:0000256" key="4">
    <source>
        <dbReference type="ARBA" id="ARBA00020268"/>
    </source>
</evidence>
<dbReference type="CDD" id="cd13138">
    <property type="entry name" value="MATE_yoeA_like"/>
    <property type="match status" value="1"/>
</dbReference>
<evidence type="ECO:0000256" key="6">
    <source>
        <dbReference type="ARBA" id="ARBA00022449"/>
    </source>
</evidence>
<evidence type="ECO:0000256" key="2">
    <source>
        <dbReference type="ARBA" id="ARBA00004651"/>
    </source>
</evidence>
<evidence type="ECO:0000256" key="13">
    <source>
        <dbReference type="SAM" id="Phobius"/>
    </source>
</evidence>
<evidence type="ECO:0000256" key="3">
    <source>
        <dbReference type="ARBA" id="ARBA00010199"/>
    </source>
</evidence>
<evidence type="ECO:0000256" key="7">
    <source>
        <dbReference type="ARBA" id="ARBA00022475"/>
    </source>
</evidence>
<dbReference type="Proteomes" id="UP000265489">
    <property type="component" value="Unassembled WGS sequence"/>
</dbReference>
<evidence type="ECO:0000256" key="11">
    <source>
        <dbReference type="ARBA" id="ARBA00023136"/>
    </source>
</evidence>
<dbReference type="GO" id="GO:0006811">
    <property type="term" value="P:monoatomic ion transport"/>
    <property type="evidence" value="ECO:0007669"/>
    <property type="project" value="UniProtKB-KW"/>
</dbReference>
<comment type="subcellular location">
    <subcellularLocation>
        <location evidence="2">Cell membrane</location>
        <topology evidence="2">Multi-pass membrane protein</topology>
    </subcellularLocation>
</comment>
<dbReference type="EMBL" id="QRYQ01000002">
    <property type="protein sequence ID" value="RGU93744.1"/>
    <property type="molecule type" value="Genomic_DNA"/>
</dbReference>
<feature type="transmembrane region" description="Helical" evidence="13">
    <location>
        <begin position="26"/>
        <end position="44"/>
    </location>
</feature>
<dbReference type="GO" id="GO:0005886">
    <property type="term" value="C:plasma membrane"/>
    <property type="evidence" value="ECO:0007669"/>
    <property type="project" value="UniProtKB-SubCell"/>
</dbReference>
<reference evidence="14 15" key="1">
    <citation type="submission" date="2018-08" db="EMBL/GenBank/DDBJ databases">
        <title>A genome reference for cultivated species of the human gut microbiota.</title>
        <authorList>
            <person name="Zou Y."/>
            <person name="Xue W."/>
            <person name="Luo G."/>
        </authorList>
    </citation>
    <scope>NUCLEOTIDE SEQUENCE [LARGE SCALE GENOMIC DNA]</scope>
    <source>
        <strain evidence="14 15">AF15-20</strain>
    </source>
</reference>
<feature type="transmembrane region" description="Helical" evidence="13">
    <location>
        <begin position="69"/>
        <end position="93"/>
    </location>
</feature>
<gene>
    <name evidence="14" type="ORF">DWW32_01650</name>
</gene>
<feature type="transmembrane region" description="Helical" evidence="13">
    <location>
        <begin position="364"/>
        <end position="385"/>
    </location>
</feature>
<evidence type="ECO:0000256" key="12">
    <source>
        <dbReference type="ARBA" id="ARBA00031636"/>
    </source>
</evidence>
<comment type="similarity">
    <text evidence="3">Belongs to the multi antimicrobial extrusion (MATE) (TC 2.A.66.1) family.</text>
</comment>
<dbReference type="GO" id="GO:0042910">
    <property type="term" value="F:xenobiotic transmembrane transporter activity"/>
    <property type="evidence" value="ECO:0007669"/>
    <property type="project" value="InterPro"/>
</dbReference>
<feature type="transmembrane region" description="Helical" evidence="13">
    <location>
        <begin position="397"/>
        <end position="422"/>
    </location>
</feature>
<feature type="transmembrane region" description="Helical" evidence="13">
    <location>
        <begin position="428"/>
        <end position="447"/>
    </location>
</feature>
<organism evidence="14 15">
    <name type="scientific">Holdemanella biformis</name>
    <dbReference type="NCBI Taxonomy" id="1735"/>
    <lineage>
        <taxon>Bacteria</taxon>
        <taxon>Bacillati</taxon>
        <taxon>Bacillota</taxon>
        <taxon>Erysipelotrichia</taxon>
        <taxon>Erysipelotrichales</taxon>
        <taxon>Erysipelotrichaceae</taxon>
        <taxon>Holdemanella</taxon>
    </lineage>
</organism>
<dbReference type="PIRSF" id="PIRSF006603">
    <property type="entry name" value="DinF"/>
    <property type="match status" value="1"/>
</dbReference>
<evidence type="ECO:0000256" key="1">
    <source>
        <dbReference type="ARBA" id="ARBA00003408"/>
    </source>
</evidence>
<feature type="transmembrane region" description="Helical" evidence="13">
    <location>
        <begin position="105"/>
        <end position="124"/>
    </location>
</feature>
<dbReference type="Pfam" id="PF01554">
    <property type="entry name" value="MatE"/>
    <property type="match status" value="2"/>
</dbReference>
<keyword evidence="5" id="KW-0813">Transport</keyword>
<evidence type="ECO:0000313" key="14">
    <source>
        <dbReference type="EMBL" id="RGU93744.1"/>
    </source>
</evidence>
<name>A0A395WAJ5_9FIRM</name>
<dbReference type="GO" id="GO:0015297">
    <property type="term" value="F:antiporter activity"/>
    <property type="evidence" value="ECO:0007669"/>
    <property type="project" value="UniProtKB-KW"/>
</dbReference>
<feature type="transmembrane region" description="Helical" evidence="13">
    <location>
        <begin position="176"/>
        <end position="197"/>
    </location>
</feature>
<keyword evidence="6" id="KW-0050">Antiport</keyword>
<evidence type="ECO:0000256" key="9">
    <source>
        <dbReference type="ARBA" id="ARBA00022989"/>
    </source>
</evidence>
<dbReference type="InterPro" id="IPR050222">
    <property type="entry name" value="MATE_MdtK"/>
</dbReference>
<comment type="caution">
    <text evidence="14">The sequence shown here is derived from an EMBL/GenBank/DDBJ whole genome shotgun (WGS) entry which is preliminary data.</text>
</comment>
<dbReference type="AlphaFoldDB" id="A0A395WAJ5"/>
<keyword evidence="10" id="KW-0406">Ion transport</keyword>
<evidence type="ECO:0000256" key="8">
    <source>
        <dbReference type="ARBA" id="ARBA00022692"/>
    </source>
</evidence>
<feature type="transmembrane region" description="Helical" evidence="13">
    <location>
        <begin position="326"/>
        <end position="344"/>
    </location>
</feature>
<dbReference type="InterPro" id="IPR002528">
    <property type="entry name" value="MATE_fam"/>
</dbReference>
<keyword evidence="8 13" id="KW-0812">Transmembrane</keyword>
<dbReference type="NCBIfam" id="TIGR00797">
    <property type="entry name" value="matE"/>
    <property type="match status" value="1"/>
</dbReference>
<feature type="transmembrane region" description="Helical" evidence="13">
    <location>
        <begin position="288"/>
        <end position="306"/>
    </location>
</feature>